<gene>
    <name evidence="11" type="ORF">Tci_701836</name>
</gene>
<dbReference type="InterPro" id="IPR001584">
    <property type="entry name" value="Integrase_cat-core"/>
</dbReference>
<evidence type="ECO:0000256" key="1">
    <source>
        <dbReference type="ARBA" id="ARBA00022722"/>
    </source>
</evidence>
<keyword evidence="2" id="KW-0479">Metal-binding</keyword>
<comment type="caution">
    <text evidence="11">The sequence shown here is derived from an EMBL/GenBank/DDBJ whole genome shotgun (WGS) entry which is preliminary data.</text>
</comment>
<organism evidence="11">
    <name type="scientific">Tanacetum cinerariifolium</name>
    <name type="common">Dalmatian daisy</name>
    <name type="synonym">Chrysanthemum cinerariifolium</name>
    <dbReference type="NCBI Taxonomy" id="118510"/>
    <lineage>
        <taxon>Eukaryota</taxon>
        <taxon>Viridiplantae</taxon>
        <taxon>Streptophyta</taxon>
        <taxon>Embryophyta</taxon>
        <taxon>Tracheophyta</taxon>
        <taxon>Spermatophyta</taxon>
        <taxon>Magnoliopsida</taxon>
        <taxon>eudicotyledons</taxon>
        <taxon>Gunneridae</taxon>
        <taxon>Pentapetalae</taxon>
        <taxon>asterids</taxon>
        <taxon>campanulids</taxon>
        <taxon>Asterales</taxon>
        <taxon>Asteraceae</taxon>
        <taxon>Asteroideae</taxon>
        <taxon>Anthemideae</taxon>
        <taxon>Anthemidinae</taxon>
        <taxon>Tanacetum</taxon>
    </lineage>
</organism>
<dbReference type="GO" id="GO:0015074">
    <property type="term" value="P:DNA integration"/>
    <property type="evidence" value="ECO:0007669"/>
    <property type="project" value="UniProtKB-KW"/>
</dbReference>
<reference evidence="11" key="1">
    <citation type="journal article" date="2019" name="Sci. Rep.">
        <title>Draft genome of Tanacetum cinerariifolium, the natural source of mosquito coil.</title>
        <authorList>
            <person name="Yamashiro T."/>
            <person name="Shiraishi A."/>
            <person name="Satake H."/>
            <person name="Nakayama K."/>
        </authorList>
    </citation>
    <scope>NUCLEOTIDE SEQUENCE</scope>
</reference>
<protein>
    <recommendedName>
        <fullName evidence="10">Integrase catalytic domain-containing protein</fullName>
    </recommendedName>
</protein>
<keyword evidence="9" id="KW-0233">DNA recombination</keyword>
<keyword evidence="4" id="KW-0378">Hydrolase</keyword>
<evidence type="ECO:0000256" key="7">
    <source>
        <dbReference type="ARBA" id="ARBA00022918"/>
    </source>
</evidence>
<dbReference type="GO" id="GO:0003676">
    <property type="term" value="F:nucleic acid binding"/>
    <property type="evidence" value="ECO:0007669"/>
    <property type="project" value="InterPro"/>
</dbReference>
<dbReference type="GO" id="GO:0004519">
    <property type="term" value="F:endonuclease activity"/>
    <property type="evidence" value="ECO:0007669"/>
    <property type="project" value="UniProtKB-KW"/>
</dbReference>
<evidence type="ECO:0000256" key="9">
    <source>
        <dbReference type="ARBA" id="ARBA00023172"/>
    </source>
</evidence>
<evidence type="ECO:0000313" key="11">
    <source>
        <dbReference type="EMBL" id="GFB29865.1"/>
    </source>
</evidence>
<evidence type="ECO:0000256" key="8">
    <source>
        <dbReference type="ARBA" id="ARBA00022932"/>
    </source>
</evidence>
<dbReference type="InterPro" id="IPR012337">
    <property type="entry name" value="RNaseH-like_sf"/>
</dbReference>
<dbReference type="GO" id="GO:0003887">
    <property type="term" value="F:DNA-directed DNA polymerase activity"/>
    <property type="evidence" value="ECO:0007669"/>
    <property type="project" value="UniProtKB-KW"/>
</dbReference>
<dbReference type="PANTHER" id="PTHR42648:SF11">
    <property type="entry name" value="TRANSPOSON TY4-P GAG-POL POLYPROTEIN"/>
    <property type="match status" value="1"/>
</dbReference>
<name>A0A699L9Z8_TANCI</name>
<feature type="non-terminal residue" evidence="11">
    <location>
        <position position="1"/>
    </location>
</feature>
<keyword evidence="7" id="KW-0695">RNA-directed DNA polymerase</keyword>
<accession>A0A699L9Z8</accession>
<dbReference type="GO" id="GO:0046872">
    <property type="term" value="F:metal ion binding"/>
    <property type="evidence" value="ECO:0007669"/>
    <property type="project" value="UniProtKB-KW"/>
</dbReference>
<evidence type="ECO:0000256" key="5">
    <source>
        <dbReference type="ARBA" id="ARBA00022842"/>
    </source>
</evidence>
<dbReference type="Pfam" id="PF00665">
    <property type="entry name" value="rve"/>
    <property type="match status" value="1"/>
</dbReference>
<dbReference type="AlphaFoldDB" id="A0A699L9Z8"/>
<keyword evidence="8" id="KW-0808">Transferase</keyword>
<dbReference type="SUPFAM" id="SSF53098">
    <property type="entry name" value="Ribonuclease H-like"/>
    <property type="match status" value="1"/>
</dbReference>
<dbReference type="InterPro" id="IPR039537">
    <property type="entry name" value="Retrotran_Ty1/copia-like"/>
</dbReference>
<dbReference type="GO" id="GO:0016787">
    <property type="term" value="F:hydrolase activity"/>
    <property type="evidence" value="ECO:0007669"/>
    <property type="project" value="UniProtKB-KW"/>
</dbReference>
<dbReference type="InterPro" id="IPR036397">
    <property type="entry name" value="RNaseH_sf"/>
</dbReference>
<dbReference type="Gene3D" id="3.30.420.10">
    <property type="entry name" value="Ribonuclease H-like superfamily/Ribonuclease H"/>
    <property type="match status" value="1"/>
</dbReference>
<dbReference type="GO" id="GO:0003964">
    <property type="term" value="F:RNA-directed DNA polymerase activity"/>
    <property type="evidence" value="ECO:0007669"/>
    <property type="project" value="UniProtKB-KW"/>
</dbReference>
<keyword evidence="3" id="KW-0255">Endonuclease</keyword>
<proteinExistence type="predicted"/>
<evidence type="ECO:0000256" key="4">
    <source>
        <dbReference type="ARBA" id="ARBA00022801"/>
    </source>
</evidence>
<dbReference type="PROSITE" id="PS50994">
    <property type="entry name" value="INTEGRASE"/>
    <property type="match status" value="1"/>
</dbReference>
<feature type="non-terminal residue" evidence="11">
    <location>
        <position position="328"/>
    </location>
</feature>
<dbReference type="EMBL" id="BKCJ010596178">
    <property type="protein sequence ID" value="GFB29865.1"/>
    <property type="molecule type" value="Genomic_DNA"/>
</dbReference>
<dbReference type="GO" id="GO:0006310">
    <property type="term" value="P:DNA recombination"/>
    <property type="evidence" value="ECO:0007669"/>
    <property type="project" value="UniProtKB-KW"/>
</dbReference>
<evidence type="ECO:0000256" key="6">
    <source>
        <dbReference type="ARBA" id="ARBA00022908"/>
    </source>
</evidence>
<keyword evidence="1" id="KW-0540">Nuclease</keyword>
<evidence type="ECO:0000259" key="10">
    <source>
        <dbReference type="PROSITE" id="PS50994"/>
    </source>
</evidence>
<sequence length="328" mass="38434">KRYFLFIVDDYSRRVWVYIIRFKHKVFGKFKEWKQLVENQTGRTVKKLRMDNGLKFCNREFEQLCTENGIARHLTGVRTSQQNGLANAEATCTTAYLINRLPSTTIEKKTPMEMWSGHPSDYEMLRIFGCVTYSHVKQVTSRNMVCNESVMYKDTLKDSGVSVDKSVEELQIEVELQGFNNRMLEKDHIDQEDGDDEDVRDHETNQTLDLTNYPLVRDRELRIRTKPLRFQDESNMVAYTFATVEEEDTHEPLTYQEIKKGIEGVQKPRCKARLMARRFTQRSMVDIGSTKSSLKKEFDIKELGEAKKILGIEIVKDWSRKIMRVSQS</sequence>
<dbReference type="PANTHER" id="PTHR42648">
    <property type="entry name" value="TRANSPOSASE, PUTATIVE-RELATED"/>
    <property type="match status" value="1"/>
</dbReference>
<keyword evidence="8" id="KW-0239">DNA-directed DNA polymerase</keyword>
<evidence type="ECO:0000256" key="3">
    <source>
        <dbReference type="ARBA" id="ARBA00022759"/>
    </source>
</evidence>
<keyword evidence="6" id="KW-0229">DNA integration</keyword>
<keyword evidence="8" id="KW-0548">Nucleotidyltransferase</keyword>
<keyword evidence="5" id="KW-0460">Magnesium</keyword>
<evidence type="ECO:0000256" key="2">
    <source>
        <dbReference type="ARBA" id="ARBA00022723"/>
    </source>
</evidence>
<feature type="domain" description="Integrase catalytic" evidence="10">
    <location>
        <begin position="1"/>
        <end position="86"/>
    </location>
</feature>